<comment type="subcellular location">
    <subcellularLocation>
        <location evidence="1">Cell outer membrane</location>
    </subcellularLocation>
</comment>
<comment type="similarity">
    <text evidence="2">Belongs to the MipA/OmpV family.</text>
</comment>
<evidence type="ECO:0000256" key="6">
    <source>
        <dbReference type="SAM" id="SignalP"/>
    </source>
</evidence>
<evidence type="ECO:0000256" key="5">
    <source>
        <dbReference type="ARBA" id="ARBA00023237"/>
    </source>
</evidence>
<proteinExistence type="inferred from homology"/>
<dbReference type="PANTHER" id="PTHR38776:SF1">
    <property type="entry name" value="MLTA-INTERACTING PROTEIN-RELATED"/>
    <property type="match status" value="1"/>
</dbReference>
<keyword evidence="5" id="KW-0998">Cell outer membrane</keyword>
<accession>A0ABW0SDM0</accession>
<evidence type="ECO:0000256" key="4">
    <source>
        <dbReference type="ARBA" id="ARBA00023136"/>
    </source>
</evidence>
<dbReference type="EMBL" id="JBHSNA010000009">
    <property type="protein sequence ID" value="MFC5567026.1"/>
    <property type="molecule type" value="Genomic_DNA"/>
</dbReference>
<sequence length="254" mass="27046">MIRPAVALLALLPLPALAQTPDATGPRLAFTLGAGIAATPGYFGSDEAEPGPDFTFSAGFLRFGSRSFGREDPYATAEGWDFRGSFRYVHERSGDDYEELEGLDDIDGAIEIGGGVSYARSWWEVLAVARYGVTGHESWVGEVGMDLISRPTDRLTLRAGPRLLLGTDDYAATYFGVSDAESAASGLAAYDASGGLLTSGVRASASYRLAGAWGLTGEVRYERLVGDAASSPITAEDDQYSASLLVTRRFTVRF</sequence>
<feature type="signal peptide" evidence="6">
    <location>
        <begin position="1"/>
        <end position="18"/>
    </location>
</feature>
<feature type="chain" id="PRO_5045928403" evidence="6">
    <location>
        <begin position="19"/>
        <end position="254"/>
    </location>
</feature>
<dbReference type="InterPro" id="IPR010583">
    <property type="entry name" value="MipA"/>
</dbReference>
<organism evidence="7 8">
    <name type="scientific">Rubellimicrobium aerolatum</name>
    <dbReference type="NCBI Taxonomy" id="490979"/>
    <lineage>
        <taxon>Bacteria</taxon>
        <taxon>Pseudomonadati</taxon>
        <taxon>Pseudomonadota</taxon>
        <taxon>Alphaproteobacteria</taxon>
        <taxon>Rhodobacterales</taxon>
        <taxon>Roseobacteraceae</taxon>
        <taxon>Rubellimicrobium</taxon>
    </lineage>
</organism>
<comment type="caution">
    <text evidence="7">The sequence shown here is derived from an EMBL/GenBank/DDBJ whole genome shotgun (WGS) entry which is preliminary data.</text>
</comment>
<name>A0ABW0SDM0_9RHOB</name>
<keyword evidence="3 6" id="KW-0732">Signal</keyword>
<reference evidence="8" key="1">
    <citation type="journal article" date="2019" name="Int. J. Syst. Evol. Microbiol.">
        <title>The Global Catalogue of Microorganisms (GCM) 10K type strain sequencing project: providing services to taxonomists for standard genome sequencing and annotation.</title>
        <authorList>
            <consortium name="The Broad Institute Genomics Platform"/>
            <consortium name="The Broad Institute Genome Sequencing Center for Infectious Disease"/>
            <person name="Wu L."/>
            <person name="Ma J."/>
        </authorList>
    </citation>
    <scope>NUCLEOTIDE SEQUENCE [LARGE SCALE GENOMIC DNA]</scope>
    <source>
        <strain evidence="8">KACC 11588</strain>
    </source>
</reference>
<dbReference type="PANTHER" id="PTHR38776">
    <property type="entry name" value="MLTA-INTERACTING PROTEIN-RELATED"/>
    <property type="match status" value="1"/>
</dbReference>
<dbReference type="Proteomes" id="UP001596056">
    <property type="component" value="Unassembled WGS sequence"/>
</dbReference>
<evidence type="ECO:0000256" key="3">
    <source>
        <dbReference type="ARBA" id="ARBA00022729"/>
    </source>
</evidence>
<keyword evidence="4" id="KW-0472">Membrane</keyword>
<protein>
    <submittedName>
        <fullName evidence="7">MipA/OmpV family protein</fullName>
    </submittedName>
</protein>
<gene>
    <name evidence="7" type="ORF">ACFPOC_11450</name>
</gene>
<dbReference type="RefSeq" id="WP_209839708.1">
    <property type="nucleotide sequence ID" value="NZ_JAGGJP010000005.1"/>
</dbReference>
<evidence type="ECO:0000313" key="8">
    <source>
        <dbReference type="Proteomes" id="UP001596056"/>
    </source>
</evidence>
<evidence type="ECO:0000256" key="1">
    <source>
        <dbReference type="ARBA" id="ARBA00004442"/>
    </source>
</evidence>
<dbReference type="Pfam" id="PF06629">
    <property type="entry name" value="MipA"/>
    <property type="match status" value="1"/>
</dbReference>
<evidence type="ECO:0000256" key="2">
    <source>
        <dbReference type="ARBA" id="ARBA00005722"/>
    </source>
</evidence>
<evidence type="ECO:0000313" key="7">
    <source>
        <dbReference type="EMBL" id="MFC5567026.1"/>
    </source>
</evidence>
<keyword evidence="8" id="KW-1185">Reference proteome</keyword>